<evidence type="ECO:0000313" key="1">
    <source>
        <dbReference type="EMBL" id="RCK78091.1"/>
    </source>
</evidence>
<protein>
    <submittedName>
        <fullName evidence="1">Uncharacterized protein</fullName>
    </submittedName>
</protein>
<dbReference type="Proteomes" id="UP000252355">
    <property type="component" value="Unassembled WGS sequence"/>
</dbReference>
<name>A0A367ZL38_9BACT</name>
<dbReference type="EMBL" id="QOQW01000028">
    <property type="protein sequence ID" value="RCK78091.1"/>
    <property type="molecule type" value="Genomic_DNA"/>
</dbReference>
<gene>
    <name evidence="1" type="ORF">OZSIB_1867</name>
</gene>
<comment type="caution">
    <text evidence="1">The sequence shown here is derived from an EMBL/GenBank/DDBJ whole genome shotgun (WGS) entry which is preliminary data.</text>
</comment>
<evidence type="ECO:0000313" key="2">
    <source>
        <dbReference type="Proteomes" id="UP000252355"/>
    </source>
</evidence>
<accession>A0A367ZL38</accession>
<proteinExistence type="predicted"/>
<sequence>MHRFRMVLPLVSRSEGRSTVWALVLLLCGVSAALCAAARPTPEELRALTNEDLLAAFQNWTPGGYDIPNPYEAEILARGEPMVEFLVRRFDTGQPLPSEFIWLFGQFGSPRAFPLLVKDYVANPNFRTAISIGACLPDEGAPAALRAALPDDAALKGLLQPIYGSRWAPVSALEVEALLEDLTRHLDEIRQDCRKRSIPQLG</sequence>
<dbReference type="AlphaFoldDB" id="A0A367ZL38"/>
<organism evidence="1 2">
    <name type="scientific">Candidatus Ozemobacter sibiricus</name>
    <dbReference type="NCBI Taxonomy" id="2268124"/>
    <lineage>
        <taxon>Bacteria</taxon>
        <taxon>Candidatus Ozemobacteria</taxon>
        <taxon>Candidatus Ozemobacterales</taxon>
        <taxon>Candidatus Ozemobacteraceae</taxon>
        <taxon>Candidatus Ozemobacter</taxon>
    </lineage>
</organism>
<reference evidence="1 2" key="1">
    <citation type="submission" date="2018-05" db="EMBL/GenBank/DDBJ databases">
        <title>A metagenomic window into the 2 km-deep terrestrial subsurface aquifer revealed taxonomically and functionally diverse microbial community comprising novel uncultured bacterial lineages.</title>
        <authorList>
            <person name="Kadnikov V.V."/>
            <person name="Mardanov A.V."/>
            <person name="Beletsky A.V."/>
            <person name="Banks D."/>
            <person name="Pimenov N.V."/>
            <person name="Frank Y.A."/>
            <person name="Karnachuk O.V."/>
            <person name="Ravin N.V."/>
        </authorList>
    </citation>
    <scope>NUCLEOTIDE SEQUENCE [LARGE SCALE GENOMIC DNA]</scope>
    <source>
        <strain evidence="1">BY5</strain>
    </source>
</reference>